<proteinExistence type="predicted"/>
<comment type="caution">
    <text evidence="1">The sequence shown here is derived from an EMBL/GenBank/DDBJ whole genome shotgun (WGS) entry which is preliminary data.</text>
</comment>
<dbReference type="EMBL" id="MRZV01000071">
    <property type="protein sequence ID" value="PIK59875.1"/>
    <property type="molecule type" value="Genomic_DNA"/>
</dbReference>
<name>A0A2G8LI14_STIJA</name>
<dbReference type="AlphaFoldDB" id="A0A2G8LI14"/>
<evidence type="ECO:0000313" key="1">
    <source>
        <dbReference type="EMBL" id="PIK59875.1"/>
    </source>
</evidence>
<evidence type="ECO:0000313" key="2">
    <source>
        <dbReference type="Proteomes" id="UP000230750"/>
    </source>
</evidence>
<gene>
    <name evidence="1" type="ORF">BSL78_03171</name>
</gene>
<reference evidence="1 2" key="1">
    <citation type="journal article" date="2017" name="PLoS Biol.">
        <title>The sea cucumber genome provides insights into morphological evolution and visceral regeneration.</title>
        <authorList>
            <person name="Zhang X."/>
            <person name="Sun L."/>
            <person name="Yuan J."/>
            <person name="Sun Y."/>
            <person name="Gao Y."/>
            <person name="Zhang L."/>
            <person name="Li S."/>
            <person name="Dai H."/>
            <person name="Hamel J.F."/>
            <person name="Liu C."/>
            <person name="Yu Y."/>
            <person name="Liu S."/>
            <person name="Lin W."/>
            <person name="Guo K."/>
            <person name="Jin S."/>
            <person name="Xu P."/>
            <person name="Storey K.B."/>
            <person name="Huan P."/>
            <person name="Zhang T."/>
            <person name="Zhou Y."/>
            <person name="Zhang J."/>
            <person name="Lin C."/>
            <person name="Li X."/>
            <person name="Xing L."/>
            <person name="Huo D."/>
            <person name="Sun M."/>
            <person name="Wang L."/>
            <person name="Mercier A."/>
            <person name="Li F."/>
            <person name="Yang H."/>
            <person name="Xiang J."/>
        </authorList>
    </citation>
    <scope>NUCLEOTIDE SEQUENCE [LARGE SCALE GENOMIC DNA]</scope>
    <source>
        <strain evidence="1">Shaxun</strain>
        <tissue evidence="1">Muscle</tissue>
    </source>
</reference>
<keyword evidence="2" id="KW-1185">Reference proteome</keyword>
<protein>
    <submittedName>
        <fullName evidence="1">Uncharacterized protein</fullName>
    </submittedName>
</protein>
<dbReference type="Proteomes" id="UP000230750">
    <property type="component" value="Unassembled WGS sequence"/>
</dbReference>
<organism evidence="1 2">
    <name type="scientific">Stichopus japonicus</name>
    <name type="common">Sea cucumber</name>
    <dbReference type="NCBI Taxonomy" id="307972"/>
    <lineage>
        <taxon>Eukaryota</taxon>
        <taxon>Metazoa</taxon>
        <taxon>Echinodermata</taxon>
        <taxon>Eleutherozoa</taxon>
        <taxon>Echinozoa</taxon>
        <taxon>Holothuroidea</taxon>
        <taxon>Aspidochirotacea</taxon>
        <taxon>Aspidochirotida</taxon>
        <taxon>Stichopodidae</taxon>
        <taxon>Apostichopus</taxon>
    </lineage>
</organism>
<sequence length="334" mass="38250">MRENILLTRDLGDVFDSILEIYKTIEQDRNRRNSDKELKDICLEYMQKTSRIYKYDLPRESDRVDFSDPLKQWSYMFVYTLRHVDLVSYALDATSDIGILKDSDACCSPTVCMIGGGPGSDVLGLSIHLREHGHSPNVIGLHVLDKYTSGRALGSCFTNTFQRDLISLPEMKYHAFDFEDNDLSLEHQEIVKTSNIVTMIKSLSPVAAWLRTRKKLNRDGVETDDCTSVFEWHSVFSILKHMKPGAFLLYIDNRTGPQRRILMDALECFDFEILYDHVLYGQFLSNSVFSVSARVFNIEFGFKPCTVAGINEVILLKKKPYSEHVVDVDSILDS</sequence>
<dbReference type="OrthoDB" id="2126785at2759"/>
<accession>A0A2G8LI14</accession>